<feature type="region of interest" description="Disordered" evidence="1">
    <location>
        <begin position="196"/>
        <end position="267"/>
    </location>
</feature>
<feature type="non-terminal residue" evidence="2">
    <location>
        <position position="267"/>
    </location>
</feature>
<sequence length="267" mass="30081">EGVELPEWLEPGGWLRTLCPFCGGDHGREQQSFNLIVGDDYRFVHYKCWRANHCGVERTVYAEEWRPRGRAQQQPPRPQVQPEGGREELDADCLAYFAQLGISAATLRAAGVFLARDVPHPLDPRVTLERVVAYPYYNYTYRRRRRRRGGGSDGGGGGLQEGGEQEDEEDEEEGEGEEDDQPVNVTYHDIFGYCLSSLPSTSDTPDDPSPSSTSEQHLDYPPHLQPQSSQPAQQQPPPPHPPHPHPGLQSRPRWQPAGCERLLWGLH</sequence>
<gene>
    <name evidence="2" type="ORF">Agub_g8510</name>
</gene>
<feature type="non-terminal residue" evidence="2">
    <location>
        <position position="1"/>
    </location>
</feature>
<reference evidence="2 3" key="1">
    <citation type="journal article" date="2021" name="Sci. Rep.">
        <title>Genome sequencing of the multicellular alga Astrephomene provides insights into convergent evolution of germ-soma differentiation.</title>
        <authorList>
            <person name="Yamashita S."/>
            <person name="Yamamoto K."/>
            <person name="Matsuzaki R."/>
            <person name="Suzuki S."/>
            <person name="Yamaguchi H."/>
            <person name="Hirooka S."/>
            <person name="Minakuchi Y."/>
            <person name="Miyagishima S."/>
            <person name="Kawachi M."/>
            <person name="Toyoda A."/>
            <person name="Nozaki H."/>
        </authorList>
    </citation>
    <scope>NUCLEOTIDE SEQUENCE [LARGE SCALE GENOMIC DNA]</scope>
    <source>
        <strain evidence="2 3">NIES-4017</strain>
    </source>
</reference>
<feature type="region of interest" description="Disordered" evidence="1">
    <location>
        <begin position="145"/>
        <end position="183"/>
    </location>
</feature>
<name>A0AAD3DTJ4_9CHLO</name>
<accession>A0AAD3DTJ4</accession>
<feature type="region of interest" description="Disordered" evidence="1">
    <location>
        <begin position="66"/>
        <end position="85"/>
    </location>
</feature>
<proteinExistence type="predicted"/>
<dbReference type="AlphaFoldDB" id="A0AAD3DTJ4"/>
<protein>
    <submittedName>
        <fullName evidence="2">Uncharacterized protein</fullName>
    </submittedName>
</protein>
<feature type="compositionally biased region" description="Gly residues" evidence="1">
    <location>
        <begin position="151"/>
        <end position="161"/>
    </location>
</feature>
<evidence type="ECO:0000313" key="2">
    <source>
        <dbReference type="EMBL" id="GFR46869.1"/>
    </source>
</evidence>
<organism evidence="2 3">
    <name type="scientific">Astrephomene gubernaculifera</name>
    <dbReference type="NCBI Taxonomy" id="47775"/>
    <lineage>
        <taxon>Eukaryota</taxon>
        <taxon>Viridiplantae</taxon>
        <taxon>Chlorophyta</taxon>
        <taxon>core chlorophytes</taxon>
        <taxon>Chlorophyceae</taxon>
        <taxon>CS clade</taxon>
        <taxon>Chlamydomonadales</taxon>
        <taxon>Astrephomenaceae</taxon>
        <taxon>Astrephomene</taxon>
    </lineage>
</organism>
<comment type="caution">
    <text evidence="2">The sequence shown here is derived from an EMBL/GenBank/DDBJ whole genome shotgun (WGS) entry which is preliminary data.</text>
</comment>
<feature type="compositionally biased region" description="Pro residues" evidence="1">
    <location>
        <begin position="234"/>
        <end position="245"/>
    </location>
</feature>
<feature type="compositionally biased region" description="Acidic residues" evidence="1">
    <location>
        <begin position="163"/>
        <end position="181"/>
    </location>
</feature>
<evidence type="ECO:0000256" key="1">
    <source>
        <dbReference type="SAM" id="MobiDB-lite"/>
    </source>
</evidence>
<feature type="compositionally biased region" description="Low complexity" evidence="1">
    <location>
        <begin position="196"/>
        <end position="214"/>
    </location>
</feature>
<evidence type="ECO:0000313" key="3">
    <source>
        <dbReference type="Proteomes" id="UP001054857"/>
    </source>
</evidence>
<dbReference type="Proteomes" id="UP001054857">
    <property type="component" value="Unassembled WGS sequence"/>
</dbReference>
<keyword evidence="3" id="KW-1185">Reference proteome</keyword>
<dbReference type="EMBL" id="BMAR01000016">
    <property type="protein sequence ID" value="GFR46869.1"/>
    <property type="molecule type" value="Genomic_DNA"/>
</dbReference>
<feature type="compositionally biased region" description="Low complexity" evidence="1">
    <location>
        <begin position="221"/>
        <end position="233"/>
    </location>
</feature>